<evidence type="ECO:0000313" key="3">
    <source>
        <dbReference type="Proteomes" id="UP000249390"/>
    </source>
</evidence>
<protein>
    <submittedName>
        <fullName evidence="2">Uncharacterized protein</fullName>
    </submittedName>
</protein>
<name>A0A328DC62_9ASTE</name>
<proteinExistence type="predicted"/>
<gene>
    <name evidence="2" type="ORF">DM860_009856</name>
</gene>
<organism evidence="2 3">
    <name type="scientific">Cuscuta australis</name>
    <dbReference type="NCBI Taxonomy" id="267555"/>
    <lineage>
        <taxon>Eukaryota</taxon>
        <taxon>Viridiplantae</taxon>
        <taxon>Streptophyta</taxon>
        <taxon>Embryophyta</taxon>
        <taxon>Tracheophyta</taxon>
        <taxon>Spermatophyta</taxon>
        <taxon>Magnoliopsida</taxon>
        <taxon>eudicotyledons</taxon>
        <taxon>Gunneridae</taxon>
        <taxon>Pentapetalae</taxon>
        <taxon>asterids</taxon>
        <taxon>lamiids</taxon>
        <taxon>Solanales</taxon>
        <taxon>Convolvulaceae</taxon>
        <taxon>Cuscuteae</taxon>
        <taxon>Cuscuta</taxon>
        <taxon>Cuscuta subgen. Grammica</taxon>
        <taxon>Cuscuta sect. Cleistogrammica</taxon>
    </lineage>
</organism>
<feature type="region of interest" description="Disordered" evidence="1">
    <location>
        <begin position="1"/>
        <end position="32"/>
    </location>
</feature>
<evidence type="ECO:0000256" key="1">
    <source>
        <dbReference type="SAM" id="MobiDB-lite"/>
    </source>
</evidence>
<dbReference type="EMBL" id="NQVE01000161">
    <property type="protein sequence ID" value="RAL43074.1"/>
    <property type="molecule type" value="Genomic_DNA"/>
</dbReference>
<evidence type="ECO:0000313" key="2">
    <source>
        <dbReference type="EMBL" id="RAL43074.1"/>
    </source>
</evidence>
<dbReference type="AlphaFoldDB" id="A0A328DC62"/>
<comment type="caution">
    <text evidence="2">The sequence shown here is derived from an EMBL/GenBank/DDBJ whole genome shotgun (WGS) entry which is preliminary data.</text>
</comment>
<sequence length="58" mass="6653">MAMDGIHRKAAETTERRDQREKEGEGGGCRCESTGRILSAKRERTQREDGWNGFRDKV</sequence>
<accession>A0A328DC62</accession>
<reference evidence="2 3" key="1">
    <citation type="submission" date="2018-06" db="EMBL/GenBank/DDBJ databases">
        <title>The Genome of Cuscuta australis (Dodder) Provides Insight into the Evolution of Plant Parasitism.</title>
        <authorList>
            <person name="Liu H."/>
        </authorList>
    </citation>
    <scope>NUCLEOTIDE SEQUENCE [LARGE SCALE GENOMIC DNA]</scope>
    <source>
        <strain evidence="3">cv. Yunnan</strain>
        <tissue evidence="2">Vines</tissue>
    </source>
</reference>
<feature type="compositionally biased region" description="Basic and acidic residues" evidence="1">
    <location>
        <begin position="1"/>
        <end position="25"/>
    </location>
</feature>
<dbReference type="Proteomes" id="UP000249390">
    <property type="component" value="Unassembled WGS sequence"/>
</dbReference>
<keyword evidence="3" id="KW-1185">Reference proteome</keyword>